<dbReference type="PATRIC" id="fig|186479.3.peg.4608"/>
<dbReference type="PROSITE" id="PS50044">
    <property type="entry name" value="SIGMA54_3"/>
    <property type="match status" value="1"/>
</dbReference>
<dbReference type="InterPro" id="IPR000394">
    <property type="entry name" value="RNA_pol_sigma_54"/>
</dbReference>
<evidence type="ECO:0000313" key="3">
    <source>
        <dbReference type="Proteomes" id="UP000050509"/>
    </source>
</evidence>
<dbReference type="InterPro" id="IPR007634">
    <property type="entry name" value="RNA_pol_sigma_54_DNA-bd"/>
</dbReference>
<dbReference type="GO" id="GO:0001216">
    <property type="term" value="F:DNA-binding transcription activator activity"/>
    <property type="evidence" value="ECO:0007669"/>
    <property type="project" value="InterPro"/>
</dbReference>
<name>A0A0N8PSS6_9CHLR</name>
<evidence type="ECO:0000259" key="1">
    <source>
        <dbReference type="Pfam" id="PF04552"/>
    </source>
</evidence>
<sequence>RPFPLERSSDGSGLAETSFVLPDVVIREENGQLIAEVVESRRFYLRLNPLYQELAQSAARQQQDISAEEREHLSTFVTRARLFLTDLRQRRETIRRIAEFLIDRQEAFLRHGVRHLGALTRAEVAAALGVHESTVSRATANKYVQIPNEEMVPFSHFFTASLSVKDVIQELIANETAPLTDQDIVEILRGRGLDVARRTVTKYRGQLGILPSTLR</sequence>
<dbReference type="Proteomes" id="UP000050509">
    <property type="component" value="Unassembled WGS sequence"/>
</dbReference>
<dbReference type="PANTHER" id="PTHR32248">
    <property type="entry name" value="RNA POLYMERASE SIGMA-54 FACTOR"/>
    <property type="match status" value="1"/>
</dbReference>
<dbReference type="Pfam" id="PF04552">
    <property type="entry name" value="Sigma54_DBD"/>
    <property type="match status" value="1"/>
</dbReference>
<dbReference type="PANTHER" id="PTHR32248:SF4">
    <property type="entry name" value="RNA POLYMERASE SIGMA-54 FACTOR"/>
    <property type="match status" value="1"/>
</dbReference>
<dbReference type="Gene3D" id="1.10.10.60">
    <property type="entry name" value="Homeodomain-like"/>
    <property type="match status" value="1"/>
</dbReference>
<protein>
    <submittedName>
        <fullName evidence="2">RNA polymerase subunit sigma-54</fullName>
    </submittedName>
</protein>
<comment type="caution">
    <text evidence="2">The sequence shown here is derived from an EMBL/GenBank/DDBJ whole genome shotgun (WGS) entry which is preliminary data.</text>
</comment>
<reference evidence="2 3" key="1">
    <citation type="submission" date="2015-09" db="EMBL/GenBank/DDBJ databases">
        <title>Draft genome sequence of Kouleothrix aurantiaca JCM 19913.</title>
        <authorList>
            <person name="Hemp J."/>
        </authorList>
    </citation>
    <scope>NUCLEOTIDE SEQUENCE [LARGE SCALE GENOMIC DNA]</scope>
    <source>
        <strain evidence="2 3">COM-B</strain>
    </source>
</reference>
<evidence type="ECO:0000313" key="2">
    <source>
        <dbReference type="EMBL" id="KPV53549.1"/>
    </source>
</evidence>
<feature type="non-terminal residue" evidence="2">
    <location>
        <position position="1"/>
    </location>
</feature>
<organism evidence="2 3">
    <name type="scientific">Kouleothrix aurantiaca</name>
    <dbReference type="NCBI Taxonomy" id="186479"/>
    <lineage>
        <taxon>Bacteria</taxon>
        <taxon>Bacillati</taxon>
        <taxon>Chloroflexota</taxon>
        <taxon>Chloroflexia</taxon>
        <taxon>Chloroflexales</taxon>
        <taxon>Roseiflexineae</taxon>
        <taxon>Roseiflexaceae</taxon>
        <taxon>Kouleothrix</taxon>
    </lineage>
</organism>
<dbReference type="AlphaFoldDB" id="A0A0N8PSS6"/>
<dbReference type="PROSITE" id="PS00718">
    <property type="entry name" value="SIGMA54_2"/>
    <property type="match status" value="1"/>
</dbReference>
<keyword evidence="3" id="KW-1185">Reference proteome</keyword>
<dbReference type="GO" id="GO:0016987">
    <property type="term" value="F:sigma factor activity"/>
    <property type="evidence" value="ECO:0007669"/>
    <property type="project" value="InterPro"/>
</dbReference>
<accession>A0A0N8PSS6</accession>
<dbReference type="EMBL" id="LJCR01000233">
    <property type="protein sequence ID" value="KPV53549.1"/>
    <property type="molecule type" value="Genomic_DNA"/>
</dbReference>
<proteinExistence type="predicted"/>
<feature type="domain" description="RNA polymerase sigma factor 54 DNA-binding" evidence="1">
    <location>
        <begin position="74"/>
        <end position="215"/>
    </location>
</feature>
<gene>
    <name evidence="2" type="ORF">SE17_09050</name>
</gene>